<dbReference type="Proteomes" id="UP000037696">
    <property type="component" value="Unassembled WGS sequence"/>
</dbReference>
<evidence type="ECO:0000313" key="4">
    <source>
        <dbReference type="EMBL" id="KOS48509.1"/>
    </source>
</evidence>
<dbReference type="PANTHER" id="PTHR14187">
    <property type="entry name" value="ALPHA KINASE/ELONGATION FACTOR 2 KINASE"/>
    <property type="match status" value="1"/>
</dbReference>
<feature type="region of interest" description="Disordered" evidence="3">
    <location>
        <begin position="1"/>
        <end position="28"/>
    </location>
</feature>
<evidence type="ECO:0000256" key="2">
    <source>
        <dbReference type="ARBA" id="ARBA00022840"/>
    </source>
</evidence>
<dbReference type="PRINTS" id="PR00301">
    <property type="entry name" value="HEATSHOCK70"/>
</dbReference>
<keyword evidence="1" id="KW-0547">Nucleotide-binding</keyword>
<sequence length="641" mass="71460">MVRSTMDVNNSKSQAGWENDGSDSESEISMDGLNLEEKDDVLVIGIDFGTTFSGVAYATASEFLNNNITPITEWPGSGRDEGKAPTQLFYEHGETWWGYTIPDEADPICWFKLLLLKNEDLQEDVQSSEFYILAKEKVQSENLKPIDLVADYLRLLWAHTLKVIEKSRGAEFLPALRFHIVITVPAIWKGYARQSMEEAAQKAGLLAPRDIGKTRLSFVLEPEAAAMATLTDPEHSHLVQPGNVWLILDAGGGTVDLISYKIGSVAPITMDEAVEGTGALCGGVLIDNAFQGLCRTRLGQRWSLLSPNSIKEILGDRWEKSYKREFIPKQNKEEYPVPIPAEAFEGTGINDSSQLPHIKKARIHFRESDILKAFKDSFTRIDKLMSEQIKKAKQKGLTLKGVILVGGLGSSPYLYQHLKDIHAKAGLTIIQSVGMKPRTAICRGAVYKGFVEDQRMGAQDEDDDLVGMKTFSVPPPIRVTSTIARYSLGTTHYDVFDPSKHDVSDPDYEWSSDTGEYVINNRVKWYICKGDNISKADPVRKSWRRYLKKSDFKGSFTDKLVQCASSNPPPRVDDTVNALCDLKFSPDVNVSRLEDFTSADGKKKRKILDYDLEMVPSGQGSETNISNIDALICLNICRPKI</sequence>
<reference evidence="4 5" key="1">
    <citation type="submission" date="2015-08" db="EMBL/GenBank/DDBJ databases">
        <title>Genome sequencing of Penicillium nordicum.</title>
        <authorList>
            <person name="Nguyen H.D."/>
            <person name="Seifert K.A."/>
        </authorList>
    </citation>
    <scope>NUCLEOTIDE SEQUENCE [LARGE SCALE GENOMIC DNA]</scope>
    <source>
        <strain evidence="4 5">DAOMC 185683</strain>
    </source>
</reference>
<evidence type="ECO:0000256" key="1">
    <source>
        <dbReference type="ARBA" id="ARBA00022741"/>
    </source>
</evidence>
<keyword evidence="5" id="KW-1185">Reference proteome</keyword>
<dbReference type="PANTHER" id="PTHR14187:SF5">
    <property type="entry name" value="HEAT SHOCK 70 KDA PROTEIN 12A"/>
    <property type="match status" value="1"/>
</dbReference>
<dbReference type="GO" id="GO:0005524">
    <property type="term" value="F:ATP binding"/>
    <property type="evidence" value="ECO:0007669"/>
    <property type="project" value="UniProtKB-KW"/>
</dbReference>
<evidence type="ECO:0000313" key="5">
    <source>
        <dbReference type="Proteomes" id="UP000037696"/>
    </source>
</evidence>
<feature type="compositionally biased region" description="Polar residues" evidence="3">
    <location>
        <begin position="1"/>
        <end position="16"/>
    </location>
</feature>
<dbReference type="OrthoDB" id="2963168at2759"/>
<dbReference type="InterPro" id="IPR043129">
    <property type="entry name" value="ATPase_NBD"/>
</dbReference>
<organism evidence="4 5">
    <name type="scientific">Penicillium nordicum</name>
    <dbReference type="NCBI Taxonomy" id="229535"/>
    <lineage>
        <taxon>Eukaryota</taxon>
        <taxon>Fungi</taxon>
        <taxon>Dikarya</taxon>
        <taxon>Ascomycota</taxon>
        <taxon>Pezizomycotina</taxon>
        <taxon>Eurotiomycetes</taxon>
        <taxon>Eurotiomycetidae</taxon>
        <taxon>Eurotiales</taxon>
        <taxon>Aspergillaceae</taxon>
        <taxon>Penicillium</taxon>
    </lineage>
</organism>
<name>A0A0M9WKN6_9EURO</name>
<gene>
    <name evidence="4" type="ORF">ACN38_g438</name>
</gene>
<proteinExistence type="predicted"/>
<dbReference type="GO" id="GO:0140662">
    <property type="term" value="F:ATP-dependent protein folding chaperone"/>
    <property type="evidence" value="ECO:0007669"/>
    <property type="project" value="InterPro"/>
</dbReference>
<dbReference type="AlphaFoldDB" id="A0A0M9WKN6"/>
<protein>
    <submittedName>
        <fullName evidence="4">Uncharacterized protein</fullName>
    </submittedName>
</protein>
<keyword evidence="2" id="KW-0067">ATP-binding</keyword>
<dbReference type="CDD" id="cd10170">
    <property type="entry name" value="ASKHA_NBD_HSP70"/>
    <property type="match status" value="1"/>
</dbReference>
<dbReference type="Gene3D" id="3.30.420.40">
    <property type="match status" value="1"/>
</dbReference>
<comment type="caution">
    <text evidence="4">The sequence shown here is derived from an EMBL/GenBank/DDBJ whole genome shotgun (WGS) entry which is preliminary data.</text>
</comment>
<dbReference type="Pfam" id="PF00012">
    <property type="entry name" value="HSP70"/>
    <property type="match status" value="1"/>
</dbReference>
<dbReference type="STRING" id="229535.A0A0M9WKN6"/>
<dbReference type="EMBL" id="LHQQ01000004">
    <property type="protein sequence ID" value="KOS48509.1"/>
    <property type="molecule type" value="Genomic_DNA"/>
</dbReference>
<dbReference type="SUPFAM" id="SSF53067">
    <property type="entry name" value="Actin-like ATPase domain"/>
    <property type="match status" value="2"/>
</dbReference>
<dbReference type="InterPro" id="IPR013126">
    <property type="entry name" value="Hsp_70_fam"/>
</dbReference>
<evidence type="ECO:0000256" key="3">
    <source>
        <dbReference type="SAM" id="MobiDB-lite"/>
    </source>
</evidence>
<accession>A0A0M9WKN6</accession>